<dbReference type="AlphaFoldDB" id="A0A131YDG6"/>
<protein>
    <submittedName>
        <fullName evidence="3">Uncharacterized protein</fullName>
    </submittedName>
</protein>
<evidence type="ECO:0000313" key="3">
    <source>
        <dbReference type="EMBL" id="JAP76500.1"/>
    </source>
</evidence>
<dbReference type="EMBL" id="GEDV01012057">
    <property type="protein sequence ID" value="JAP76500.1"/>
    <property type="molecule type" value="Transcribed_RNA"/>
</dbReference>
<accession>A0A131YDG6</accession>
<proteinExistence type="predicted"/>
<evidence type="ECO:0000256" key="1">
    <source>
        <dbReference type="SAM" id="Phobius"/>
    </source>
</evidence>
<reference evidence="3" key="1">
    <citation type="journal article" date="2016" name="Ticks Tick Borne Dis.">
        <title>De novo assembly and annotation of the salivary gland transcriptome of Rhipicephalus appendiculatus male and female ticks during blood feeding.</title>
        <authorList>
            <person name="de Castro M.H."/>
            <person name="de Klerk D."/>
            <person name="Pienaar R."/>
            <person name="Latif A.A."/>
            <person name="Rees D.J."/>
            <person name="Mans B.J."/>
        </authorList>
    </citation>
    <scope>NUCLEOTIDE SEQUENCE</scope>
    <source>
        <tissue evidence="3">Salivary glands</tissue>
    </source>
</reference>
<keyword evidence="1" id="KW-0812">Transmembrane</keyword>
<feature type="signal peptide" evidence="2">
    <location>
        <begin position="1"/>
        <end position="16"/>
    </location>
</feature>
<evidence type="ECO:0000256" key="2">
    <source>
        <dbReference type="SAM" id="SignalP"/>
    </source>
</evidence>
<keyword evidence="1" id="KW-1133">Transmembrane helix</keyword>
<feature type="chain" id="PRO_5007284663" evidence="2">
    <location>
        <begin position="17"/>
        <end position="136"/>
    </location>
</feature>
<feature type="transmembrane region" description="Helical" evidence="1">
    <location>
        <begin position="111"/>
        <end position="135"/>
    </location>
</feature>
<keyword evidence="2" id="KW-0732">Signal</keyword>
<keyword evidence="1" id="KW-0472">Membrane</keyword>
<feature type="transmembrane region" description="Helical" evidence="1">
    <location>
        <begin position="33"/>
        <end position="52"/>
    </location>
</feature>
<organism evidence="3">
    <name type="scientific">Rhipicephalus appendiculatus</name>
    <name type="common">Brown ear tick</name>
    <dbReference type="NCBI Taxonomy" id="34631"/>
    <lineage>
        <taxon>Eukaryota</taxon>
        <taxon>Metazoa</taxon>
        <taxon>Ecdysozoa</taxon>
        <taxon>Arthropoda</taxon>
        <taxon>Chelicerata</taxon>
        <taxon>Arachnida</taxon>
        <taxon>Acari</taxon>
        <taxon>Parasitiformes</taxon>
        <taxon>Ixodida</taxon>
        <taxon>Ixodoidea</taxon>
        <taxon>Ixodidae</taxon>
        <taxon>Rhipicephalinae</taxon>
        <taxon>Rhipicephalus</taxon>
        <taxon>Rhipicephalus</taxon>
    </lineage>
</organism>
<name>A0A131YDG6_RHIAP</name>
<sequence>MLYSLHMFVLCKACDALFSKACDASENKTVGSWHLSVVFSAVLVSVPTLKGWREYQHTQTYIISLSSEEFINYKCLGTTLSVTPRLGIVSHRLQSSSCTQLGKRQKGMTQILVASPYYIALLVVHCVPSISVLIAN</sequence>